<dbReference type="PANTHER" id="PTHR35302:SF1">
    <property type="entry name" value="PROTEIN COFACTOR ASSEMBLY OF COMPLEX C SUBUNIT B CCB1, CHLOROPLASTIC"/>
    <property type="match status" value="1"/>
</dbReference>
<dbReference type="EMBL" id="CP159837">
    <property type="protein sequence ID" value="XCM36744.1"/>
    <property type="molecule type" value="Genomic_DNA"/>
</dbReference>
<accession>A0AAU8JE18</accession>
<dbReference type="PANTHER" id="PTHR35302">
    <property type="match status" value="1"/>
</dbReference>
<name>A0AAU8JE18_9CYAN</name>
<keyword evidence="1" id="KW-0812">Transmembrane</keyword>
<dbReference type="AlphaFoldDB" id="A0AAU8JE18"/>
<dbReference type="RefSeq" id="WP_054469298.1">
    <property type="nucleotide sequence ID" value="NZ_CP159837.1"/>
</dbReference>
<dbReference type="InterPro" id="IPR021919">
    <property type="entry name" value="CCB1"/>
</dbReference>
<gene>
    <name evidence="2" type="ORF">ABWT76_005520</name>
</gene>
<keyword evidence="1" id="KW-0472">Membrane</keyword>
<sequence>MNPPIISSTFLLTLLMMIGLVFFIRASVKDRTEELEFSSQQPEDSVLRQLEKHFTDRSYRVAAVNPQEHQVKFEGLVSPSWFLAIFLSFLAGAGTLCLALVLSMLFPNVGNLFLSLLLLSPLAGVFYWQKAGRLEQVLLTVKTPESLENTQSGCQVRVTAHRDELIVLRETLQLPLSD</sequence>
<organism evidence="2">
    <name type="scientific">Planktothricoides raciborskii GIHE-MW2</name>
    <dbReference type="NCBI Taxonomy" id="2792601"/>
    <lineage>
        <taxon>Bacteria</taxon>
        <taxon>Bacillati</taxon>
        <taxon>Cyanobacteriota</taxon>
        <taxon>Cyanophyceae</taxon>
        <taxon>Oscillatoriophycideae</taxon>
        <taxon>Oscillatoriales</taxon>
        <taxon>Oscillatoriaceae</taxon>
        <taxon>Planktothricoides</taxon>
    </lineage>
</organism>
<evidence type="ECO:0000256" key="1">
    <source>
        <dbReference type="SAM" id="Phobius"/>
    </source>
</evidence>
<feature type="transmembrane region" description="Helical" evidence="1">
    <location>
        <begin position="81"/>
        <end position="106"/>
    </location>
</feature>
<evidence type="ECO:0000313" key="2">
    <source>
        <dbReference type="EMBL" id="XCM36744.1"/>
    </source>
</evidence>
<dbReference type="Pfam" id="PF12046">
    <property type="entry name" value="CCB1"/>
    <property type="match status" value="1"/>
</dbReference>
<feature type="transmembrane region" description="Helical" evidence="1">
    <location>
        <begin position="6"/>
        <end position="24"/>
    </location>
</feature>
<protein>
    <submittedName>
        <fullName evidence="2">Cofactor assembly of complex C subunit B</fullName>
    </submittedName>
</protein>
<reference evidence="2" key="1">
    <citation type="submission" date="2024-07" db="EMBL/GenBank/DDBJ databases">
        <authorList>
            <person name="Kim Y.J."/>
            <person name="Jeong J.Y."/>
        </authorList>
    </citation>
    <scope>NUCLEOTIDE SEQUENCE</scope>
    <source>
        <strain evidence="2">GIHE-MW2</strain>
    </source>
</reference>
<feature type="transmembrane region" description="Helical" evidence="1">
    <location>
        <begin position="112"/>
        <end position="128"/>
    </location>
</feature>
<proteinExistence type="predicted"/>
<keyword evidence="1" id="KW-1133">Transmembrane helix</keyword>